<evidence type="ECO:0000313" key="2">
    <source>
        <dbReference type="Proteomes" id="UP000193622"/>
    </source>
</evidence>
<dbReference type="Gene3D" id="2.40.128.290">
    <property type="entry name" value="Uncharacterised protein Atu4866, PF11512"/>
    <property type="match status" value="1"/>
</dbReference>
<dbReference type="Proteomes" id="UP000193622">
    <property type="component" value="Unassembled WGS sequence"/>
</dbReference>
<reference evidence="1 2" key="1">
    <citation type="submission" date="2016-01" db="EMBL/GenBank/DDBJ databases">
        <title>The new phylogeny of the genus Mycobacterium.</title>
        <authorList>
            <person name="Tarcisio F."/>
            <person name="Conor M."/>
            <person name="Antonella G."/>
            <person name="Elisabetta G."/>
            <person name="Giulia F.S."/>
            <person name="Sara T."/>
            <person name="Anna F."/>
            <person name="Clotilde B."/>
            <person name="Roberto B."/>
            <person name="Veronica D.S."/>
            <person name="Fabio R."/>
            <person name="Monica P."/>
            <person name="Olivier J."/>
            <person name="Enrico T."/>
            <person name="Nicola S."/>
        </authorList>
    </citation>
    <scope>NUCLEOTIDE SEQUENCE [LARGE SCALE GENOMIC DNA]</scope>
    <source>
        <strain evidence="1 2">DSM 45541</strain>
    </source>
</reference>
<dbReference type="InterPro" id="IPR038646">
    <property type="entry name" value="Atu4866-like_sf"/>
</dbReference>
<proteinExistence type="predicted"/>
<dbReference type="Pfam" id="PF11512">
    <property type="entry name" value="Atu4866"/>
    <property type="match status" value="1"/>
</dbReference>
<sequence length="110" mass="12650">MREERIARVTAYLDLVALDELLTRVPAQPAAEHPYVGMWVTADGRIRQELLPDGRYDEARGDRHSAYTGRYEVRGNRIEYWDDTGFTASGTFVTSDELHHGGMIFYRQQS</sequence>
<name>A0A1X1WP28_MYCIR</name>
<organism evidence="1 2">
    <name type="scientific">Mycolicibacterium iranicum</name>
    <name type="common">Mycobacterium iranicum</name>
    <dbReference type="NCBI Taxonomy" id="912594"/>
    <lineage>
        <taxon>Bacteria</taxon>
        <taxon>Bacillati</taxon>
        <taxon>Actinomycetota</taxon>
        <taxon>Actinomycetes</taxon>
        <taxon>Mycobacteriales</taxon>
        <taxon>Mycobacteriaceae</taxon>
        <taxon>Mycolicibacterium</taxon>
    </lineage>
</organism>
<gene>
    <name evidence="1" type="ORF">AWC12_13820</name>
</gene>
<dbReference type="InterPro" id="IPR020955">
    <property type="entry name" value="Uncharacterised_Atu4866"/>
</dbReference>
<comment type="caution">
    <text evidence="1">The sequence shown here is derived from an EMBL/GenBank/DDBJ whole genome shotgun (WGS) entry which is preliminary data.</text>
</comment>
<accession>A0A1X1WP28</accession>
<dbReference type="AlphaFoldDB" id="A0A1X1WP28"/>
<protein>
    <submittedName>
        <fullName evidence="1">Uncharacterized protein</fullName>
    </submittedName>
</protein>
<evidence type="ECO:0000313" key="1">
    <source>
        <dbReference type="EMBL" id="ORV88386.1"/>
    </source>
</evidence>
<dbReference type="EMBL" id="LQPC01000029">
    <property type="protein sequence ID" value="ORV88386.1"/>
    <property type="molecule type" value="Genomic_DNA"/>
</dbReference>